<dbReference type="NCBIfam" id="TIGR01845">
    <property type="entry name" value="outer_NodT"/>
    <property type="match status" value="1"/>
</dbReference>
<feature type="chain" id="PRO_5018811419" evidence="2">
    <location>
        <begin position="21"/>
        <end position="483"/>
    </location>
</feature>
<keyword evidence="2" id="KW-0564">Palmitate</keyword>
<keyword evidence="2" id="KW-1134">Transmembrane beta strand</keyword>
<dbReference type="OrthoDB" id="9770517at2"/>
<comment type="caution">
    <text evidence="3">The sequence shown here is derived from an EMBL/GenBank/DDBJ whole genome shotgun (WGS) entry which is preliminary data.</text>
</comment>
<dbReference type="GO" id="GO:0015562">
    <property type="term" value="F:efflux transmembrane transporter activity"/>
    <property type="evidence" value="ECO:0007669"/>
    <property type="project" value="InterPro"/>
</dbReference>
<comment type="similarity">
    <text evidence="1 2">Belongs to the outer membrane factor (OMF) (TC 1.B.17) family.</text>
</comment>
<evidence type="ECO:0000256" key="2">
    <source>
        <dbReference type="RuleBase" id="RU362097"/>
    </source>
</evidence>
<dbReference type="RefSeq" id="WP_126672440.1">
    <property type="nucleotide sequence ID" value="NZ_RYZR01000003.1"/>
</dbReference>
<gene>
    <name evidence="3" type="ORF">EKH79_03595</name>
</gene>
<dbReference type="Proteomes" id="UP000267077">
    <property type="component" value="Unassembled WGS sequence"/>
</dbReference>
<dbReference type="AlphaFoldDB" id="A0A432LV14"/>
<accession>A0A432LV14</accession>
<keyword evidence="4" id="KW-1185">Reference proteome</keyword>
<reference evidence="3 4" key="1">
    <citation type="submission" date="2018-12" db="EMBL/GenBank/DDBJ databases">
        <title>Dyella dinghuensis sp. nov. DHOA06 and Dyella choica sp. nov. 4M-K27, isolated from forest soil.</title>
        <authorList>
            <person name="Qiu L.-H."/>
            <person name="Gao Z.-H."/>
        </authorList>
    </citation>
    <scope>NUCLEOTIDE SEQUENCE [LARGE SCALE GENOMIC DNA]</scope>
    <source>
        <strain evidence="3 4">DHOA06</strain>
    </source>
</reference>
<name>A0A432LV14_9GAMM</name>
<dbReference type="EMBL" id="RYZR01000003">
    <property type="protein sequence ID" value="RUL65808.1"/>
    <property type="molecule type" value="Genomic_DNA"/>
</dbReference>
<dbReference type="InterPro" id="IPR010131">
    <property type="entry name" value="MdtP/NodT-like"/>
</dbReference>
<keyword evidence="2" id="KW-0732">Signal</keyword>
<dbReference type="Gene3D" id="2.20.200.10">
    <property type="entry name" value="Outer membrane efflux proteins (OEP)"/>
    <property type="match status" value="1"/>
</dbReference>
<organism evidence="3 4">
    <name type="scientific">Dyella dinghuensis</name>
    <dbReference type="NCBI Taxonomy" id="1920169"/>
    <lineage>
        <taxon>Bacteria</taxon>
        <taxon>Pseudomonadati</taxon>
        <taxon>Pseudomonadota</taxon>
        <taxon>Gammaproteobacteria</taxon>
        <taxon>Lysobacterales</taxon>
        <taxon>Rhodanobacteraceae</taxon>
        <taxon>Dyella</taxon>
    </lineage>
</organism>
<dbReference type="Gene3D" id="1.20.1600.10">
    <property type="entry name" value="Outer membrane efflux proteins (OEP)"/>
    <property type="match status" value="1"/>
</dbReference>
<keyword evidence="2" id="KW-0449">Lipoprotein</keyword>
<dbReference type="Pfam" id="PF02321">
    <property type="entry name" value="OEP"/>
    <property type="match status" value="2"/>
</dbReference>
<proteinExistence type="inferred from homology"/>
<dbReference type="PANTHER" id="PTHR30203">
    <property type="entry name" value="OUTER MEMBRANE CATION EFFLUX PROTEIN"/>
    <property type="match status" value="1"/>
</dbReference>
<sequence length="483" mass="51719">MTKLIRPLAAAITLALAACAVGPNFHQPKMALPAQYAHQAEPDSSTSAMLPDPADAEFWQSFGDPQLSALVSQALDANKDLRVSLAHYDSANALLREAKFDYVPTITASALGGHEEVSQALSYGYPRSYHDYSVGANASWELDLFGRVRRSVEAQRAQTAASAEDLAALQVAIAGETARTYIQLRGLQERLRITRENLANQTETLQLVEASLDAGRGTTFDTARARAQCETTASQIPSLEAQIAVAEHRLAVLTGRPPEALIAELDPAKPLPAVPMQVDPGTPADLLRRRPDIAAAEARLHAATAQVGVATADLFPRVTLLGALGTQAITTGGLFQSGSQTSLAAFGIDWSFLDVGRVRARLAASRADAAGMLAQYQQTVLLALEDTENALVRYAKTRNEDEQLERAARDSEQAAALARTRYRAGAIDLYEVLDAERNVLIAQDAFADSRTRSATAAVALYQSLAGGWPQHDVAQHVASTTKE</sequence>
<evidence type="ECO:0000256" key="1">
    <source>
        <dbReference type="ARBA" id="ARBA00007613"/>
    </source>
</evidence>
<dbReference type="PANTHER" id="PTHR30203:SF25">
    <property type="entry name" value="OUTER MEMBRANE PROTEIN-RELATED"/>
    <property type="match status" value="1"/>
</dbReference>
<feature type="signal peptide" evidence="2">
    <location>
        <begin position="1"/>
        <end position="20"/>
    </location>
</feature>
<evidence type="ECO:0000313" key="3">
    <source>
        <dbReference type="EMBL" id="RUL65808.1"/>
    </source>
</evidence>
<keyword evidence="2" id="KW-0812">Transmembrane</keyword>
<dbReference type="InterPro" id="IPR003423">
    <property type="entry name" value="OMP_efflux"/>
</dbReference>
<keyword evidence="2" id="KW-0472">Membrane</keyword>
<evidence type="ECO:0000313" key="4">
    <source>
        <dbReference type="Proteomes" id="UP000267077"/>
    </source>
</evidence>
<comment type="subcellular location">
    <subcellularLocation>
        <location evidence="2">Cell outer membrane</location>
        <topology evidence="2">Lipid-anchor</topology>
    </subcellularLocation>
</comment>
<dbReference type="GO" id="GO:0009279">
    <property type="term" value="C:cell outer membrane"/>
    <property type="evidence" value="ECO:0007669"/>
    <property type="project" value="UniProtKB-SubCell"/>
</dbReference>
<dbReference type="PROSITE" id="PS51257">
    <property type="entry name" value="PROKAR_LIPOPROTEIN"/>
    <property type="match status" value="1"/>
</dbReference>
<dbReference type="SUPFAM" id="SSF56954">
    <property type="entry name" value="Outer membrane efflux proteins (OEP)"/>
    <property type="match status" value="1"/>
</dbReference>
<protein>
    <submittedName>
        <fullName evidence="3">Efflux transporter outer membrane subunit</fullName>
    </submittedName>
</protein>